<dbReference type="EMBL" id="HBHL01004844">
    <property type="protein sequence ID" value="CAD9714285.1"/>
    <property type="molecule type" value="Transcribed_RNA"/>
</dbReference>
<evidence type="ECO:0000256" key="1">
    <source>
        <dbReference type="SAM" id="Phobius"/>
    </source>
</evidence>
<keyword evidence="1" id="KW-0472">Membrane</keyword>
<feature type="transmembrane region" description="Helical" evidence="1">
    <location>
        <begin position="12"/>
        <end position="29"/>
    </location>
</feature>
<organism evidence="2">
    <name type="scientific">Chloropicon primus</name>
    <dbReference type="NCBI Taxonomy" id="1764295"/>
    <lineage>
        <taxon>Eukaryota</taxon>
        <taxon>Viridiplantae</taxon>
        <taxon>Chlorophyta</taxon>
        <taxon>Chloropicophyceae</taxon>
        <taxon>Chloropicales</taxon>
        <taxon>Chloropicaceae</taxon>
        <taxon>Chloropicon</taxon>
    </lineage>
</organism>
<accession>A0A7S2WYA2</accession>
<keyword evidence="1" id="KW-0812">Transmembrane</keyword>
<sequence length="136" mass="16225">MLLLLLLLMEWNGMEWFASLLFLFLFLFPEKRMFRSTRRTCRGLNGFVCPDKLFFVLPVRFFFFLLQPEQRDKASQERLTKINEGSKDLKEQWKMPVKTAFHWKGKRAQAKFAYDSQPGLKKMAGRRGPYEGYNLD</sequence>
<reference evidence="2" key="1">
    <citation type="submission" date="2021-01" db="EMBL/GenBank/DDBJ databases">
        <authorList>
            <person name="Corre E."/>
            <person name="Pelletier E."/>
            <person name="Niang G."/>
            <person name="Scheremetjew M."/>
            <person name="Finn R."/>
            <person name="Kale V."/>
            <person name="Holt S."/>
            <person name="Cochrane G."/>
            <person name="Meng A."/>
            <person name="Brown T."/>
            <person name="Cohen L."/>
        </authorList>
    </citation>
    <scope>NUCLEOTIDE SEQUENCE</scope>
    <source>
        <strain evidence="2">CCMP1205</strain>
    </source>
</reference>
<gene>
    <name evidence="2" type="ORF">CPRI1469_LOCUS3137</name>
</gene>
<proteinExistence type="predicted"/>
<name>A0A7S2WYA2_9CHLO</name>
<protein>
    <submittedName>
        <fullName evidence="2">Uncharacterized protein</fullName>
    </submittedName>
</protein>
<dbReference type="AlphaFoldDB" id="A0A7S2WYA2"/>
<dbReference type="InterPro" id="IPR035204">
    <property type="entry name" value="NDUFB11"/>
</dbReference>
<keyword evidence="1" id="KW-1133">Transmembrane helix</keyword>
<dbReference type="Pfam" id="PF17250">
    <property type="entry name" value="NDUFB11"/>
    <property type="match status" value="1"/>
</dbReference>
<evidence type="ECO:0000313" key="2">
    <source>
        <dbReference type="EMBL" id="CAD9714285.1"/>
    </source>
</evidence>